<evidence type="ECO:0000256" key="5">
    <source>
        <dbReference type="ARBA" id="ARBA00023033"/>
    </source>
</evidence>
<sequence>MDMQGLDIAVIGAGIGGLAAARALALRGARVRVLEQAGAISEVGAGLQISPNGFAVLRALGLGDALRGAGVQGSAVALYDYRRGPVVRLDLTRLASRDYWFLHRADLIDILHEGARAAGVRIELGCRVTDPAALDADLVIGADGLHSVVRRALNGTLAPFFTRQVAWRAVIPHDGSRMGEARVHMAPRRHIVSYPLRGGSALNLVAIEERAGWSEESWSAAGDPEDLRARFADFGAETQAMLAQVERVGKWGLFRHPVAPLWGEGRLAILGDAAHPTLPFMAQGASLALEDAWVLAASLHTAPDLASALAAYQSAREDRARAIVEAANGNAWKYHLKFKPLRAAAHAALRLGGAIAPGRMMGRFDWIYGHDVTDGAAPLSPS</sequence>
<keyword evidence="8" id="KW-1185">Reference proteome</keyword>
<dbReference type="GO" id="GO:0004497">
    <property type="term" value="F:monooxygenase activity"/>
    <property type="evidence" value="ECO:0007669"/>
    <property type="project" value="UniProtKB-KW"/>
</dbReference>
<dbReference type="RefSeq" id="WP_377168375.1">
    <property type="nucleotide sequence ID" value="NZ_JBHTJC010000001.1"/>
</dbReference>
<comment type="cofactor">
    <cofactor evidence="1">
        <name>FAD</name>
        <dbReference type="ChEBI" id="CHEBI:57692"/>
    </cofactor>
</comment>
<gene>
    <name evidence="7" type="ORF">ACGRVM_04215</name>
</gene>
<dbReference type="Gene3D" id="3.50.50.60">
    <property type="entry name" value="FAD/NAD(P)-binding domain"/>
    <property type="match status" value="1"/>
</dbReference>
<dbReference type="SUPFAM" id="SSF51905">
    <property type="entry name" value="FAD/NAD(P)-binding domain"/>
    <property type="match status" value="1"/>
</dbReference>
<dbReference type="InterPro" id="IPR050493">
    <property type="entry name" value="FAD-dep_Monooxygenase_BioMet"/>
</dbReference>
<evidence type="ECO:0000256" key="3">
    <source>
        <dbReference type="ARBA" id="ARBA00022827"/>
    </source>
</evidence>
<evidence type="ECO:0000313" key="7">
    <source>
        <dbReference type="EMBL" id="MFH0253083.1"/>
    </source>
</evidence>
<keyword evidence="3" id="KW-0274">FAD</keyword>
<dbReference type="InterPro" id="IPR002938">
    <property type="entry name" value="FAD-bd"/>
</dbReference>
<evidence type="ECO:0000313" key="8">
    <source>
        <dbReference type="Proteomes" id="UP001607157"/>
    </source>
</evidence>
<proteinExistence type="predicted"/>
<keyword evidence="2" id="KW-0285">Flavoprotein</keyword>
<keyword evidence="5 7" id="KW-0503">Monooxygenase</keyword>
<reference evidence="7 8" key="1">
    <citation type="submission" date="2024-10" db="EMBL/GenBank/DDBJ databases">
        <authorList>
            <person name="Yang X.-N."/>
        </authorList>
    </citation>
    <scope>NUCLEOTIDE SEQUENCE [LARGE SCALE GENOMIC DNA]</scope>
    <source>
        <strain evidence="7 8">CAU 1059</strain>
    </source>
</reference>
<dbReference type="PRINTS" id="PR00420">
    <property type="entry name" value="RNGMNOXGNASE"/>
</dbReference>
<feature type="domain" description="FAD-binding" evidence="6">
    <location>
        <begin position="7"/>
        <end position="326"/>
    </location>
</feature>
<name>A0ABW7I4Y7_9RHOB</name>
<dbReference type="SUPFAM" id="SSF54373">
    <property type="entry name" value="FAD-linked reductases, C-terminal domain"/>
    <property type="match status" value="1"/>
</dbReference>
<dbReference type="Pfam" id="PF01494">
    <property type="entry name" value="FAD_binding_3"/>
    <property type="match status" value="1"/>
</dbReference>
<evidence type="ECO:0000259" key="6">
    <source>
        <dbReference type="Pfam" id="PF01494"/>
    </source>
</evidence>
<dbReference type="PANTHER" id="PTHR13789">
    <property type="entry name" value="MONOOXYGENASE"/>
    <property type="match status" value="1"/>
</dbReference>
<evidence type="ECO:0000256" key="1">
    <source>
        <dbReference type="ARBA" id="ARBA00001974"/>
    </source>
</evidence>
<evidence type="ECO:0000256" key="2">
    <source>
        <dbReference type="ARBA" id="ARBA00022630"/>
    </source>
</evidence>
<keyword evidence="4" id="KW-0560">Oxidoreductase</keyword>
<dbReference type="Proteomes" id="UP001607157">
    <property type="component" value="Unassembled WGS sequence"/>
</dbReference>
<dbReference type="PANTHER" id="PTHR13789:SF318">
    <property type="entry name" value="GERANYLGERANYL DIPHOSPHATE REDUCTASE"/>
    <property type="match status" value="1"/>
</dbReference>
<accession>A0ABW7I4Y7</accession>
<evidence type="ECO:0000256" key="4">
    <source>
        <dbReference type="ARBA" id="ARBA00023002"/>
    </source>
</evidence>
<protein>
    <submittedName>
        <fullName evidence="7">FAD-dependent monooxygenase</fullName>
    </submittedName>
</protein>
<dbReference type="InterPro" id="IPR036188">
    <property type="entry name" value="FAD/NAD-bd_sf"/>
</dbReference>
<dbReference type="EMBL" id="JBIHMM010000001">
    <property type="protein sequence ID" value="MFH0253083.1"/>
    <property type="molecule type" value="Genomic_DNA"/>
</dbReference>
<organism evidence="7 8">
    <name type="scientific">Roseovarius aquimarinus</name>
    <dbReference type="NCBI Taxonomy" id="1229156"/>
    <lineage>
        <taxon>Bacteria</taxon>
        <taxon>Pseudomonadati</taxon>
        <taxon>Pseudomonadota</taxon>
        <taxon>Alphaproteobacteria</taxon>
        <taxon>Rhodobacterales</taxon>
        <taxon>Roseobacteraceae</taxon>
        <taxon>Roseovarius</taxon>
    </lineage>
</organism>
<comment type="caution">
    <text evidence="7">The sequence shown here is derived from an EMBL/GenBank/DDBJ whole genome shotgun (WGS) entry which is preliminary data.</text>
</comment>